<evidence type="ECO:0000313" key="2">
    <source>
        <dbReference type="Proteomes" id="UP000326202"/>
    </source>
</evidence>
<sequence length="560" mass="62500">MQVKILPKDPLVAREQGLWPLETPLSIATAHDGPTSARVAVIDYNADLDTRFASAKALKNGKGFHGIARLRHNRILDDFNFHQVNAWAIVEQILTKMEGEYALARPIPWASGLGRLLILPHAGYQENAFYDRGTGALHFFYFEGLDGKPVYTCLSHDIVAHELGHAILDGLKPGYNEICSPETAGFHEYFGDAVAMMSSLDIDEIARIVTRGAPARLSARNLVSAIASEFGAAIHRLPDEAYLRGAWNNRKMGDLRGTFEEHDWSEILTGAYYDLLEYLYRHQLESRDDRRGLEGVRGVGERQRRCIQALFGAANKTSNIMLRAIDYCPPVDVRYEEYARAVIRADEVAYPTDPLGIRAQLRRIFRRRQIGLTNENTGARDQTIYELRATADIDAITATPADAYRFLDQYRALFGIPADANLRVPSVYRTNKRAKSGYRPPKERVIEFTWSDDVRLEGRRFGALAGGFLPLYCGGTLVFDGNGNFLHSSLVLPTPQRRRALLAYVAFLVRDGRIGVVDGARGIGAPGIDSFPVRAILEGNRVRLERNAAMRHGRPGDGHP</sequence>
<dbReference type="OrthoDB" id="178184at2"/>
<dbReference type="EMBL" id="CP042906">
    <property type="protein sequence ID" value="QEX15451.1"/>
    <property type="molecule type" value="Genomic_DNA"/>
</dbReference>
<evidence type="ECO:0000313" key="1">
    <source>
        <dbReference type="EMBL" id="QEX15451.1"/>
    </source>
</evidence>
<dbReference type="SUPFAM" id="SSF55486">
    <property type="entry name" value="Metalloproteases ('zincins'), catalytic domain"/>
    <property type="match status" value="1"/>
</dbReference>
<keyword evidence="2" id="KW-1185">Reference proteome</keyword>
<proteinExistence type="predicted"/>
<gene>
    <name evidence="1" type="ORF">FRZ44_07350</name>
</gene>
<dbReference type="AlphaFoldDB" id="A0A5J6ME81"/>
<name>A0A5J6ME81_9PROT</name>
<dbReference type="Proteomes" id="UP000326202">
    <property type="component" value="Chromosome"/>
</dbReference>
<reference evidence="1 2" key="1">
    <citation type="submission" date="2019-08" db="EMBL/GenBank/DDBJ databases">
        <title>Hyperibacter terrae gen. nov., sp. nov. and Hyperibacter viscosus sp. nov., two new members in the family Rhodospirillaceae isolated from the rhizosphere of Hypericum perforatum.</title>
        <authorList>
            <person name="Noviana Z."/>
        </authorList>
    </citation>
    <scope>NUCLEOTIDE SEQUENCE [LARGE SCALE GENOMIC DNA]</scope>
    <source>
        <strain evidence="1 2">R5913</strain>
    </source>
</reference>
<protein>
    <recommendedName>
        <fullName evidence="3">Peptidase M4 domain-containing protein</fullName>
    </recommendedName>
</protein>
<organism evidence="1 2">
    <name type="scientific">Hypericibacter terrae</name>
    <dbReference type="NCBI Taxonomy" id="2602015"/>
    <lineage>
        <taxon>Bacteria</taxon>
        <taxon>Pseudomonadati</taxon>
        <taxon>Pseudomonadota</taxon>
        <taxon>Alphaproteobacteria</taxon>
        <taxon>Rhodospirillales</taxon>
        <taxon>Dongiaceae</taxon>
        <taxon>Hypericibacter</taxon>
    </lineage>
</organism>
<dbReference type="RefSeq" id="WP_151175900.1">
    <property type="nucleotide sequence ID" value="NZ_CP042906.1"/>
</dbReference>
<dbReference type="KEGG" id="htq:FRZ44_07350"/>
<evidence type="ECO:0008006" key="3">
    <source>
        <dbReference type="Google" id="ProtNLM"/>
    </source>
</evidence>
<accession>A0A5J6ME81</accession>